<gene>
    <name evidence="3" type="ORF">EUGRSUZ_E02240</name>
</gene>
<evidence type="ECO:0000259" key="2">
    <source>
        <dbReference type="PROSITE" id="PS51747"/>
    </source>
</evidence>
<evidence type="ECO:0000256" key="1">
    <source>
        <dbReference type="ARBA" id="ARBA00022801"/>
    </source>
</evidence>
<evidence type="ECO:0000313" key="3">
    <source>
        <dbReference type="EMBL" id="KCW73655.1"/>
    </source>
</evidence>
<protein>
    <recommendedName>
        <fullName evidence="2">CMP/dCMP-type deaminase domain-containing protein</fullName>
    </recommendedName>
</protein>
<accession>A0A059C6T7</accession>
<keyword evidence="1" id="KW-0378">Hydrolase</keyword>
<name>A0A059C6T7_EUCGR</name>
<dbReference type="PANTHER" id="PTHR11079:SF149">
    <property type="entry name" value="TRNA-SPECIFIC ADENOSINE DEAMINASE 2"/>
    <property type="match status" value="1"/>
</dbReference>
<dbReference type="AlphaFoldDB" id="A0A059C6T7"/>
<dbReference type="InParanoid" id="A0A059C6T7"/>
<dbReference type="GO" id="GO:0002100">
    <property type="term" value="P:tRNA wobble adenosine to inosine editing"/>
    <property type="evidence" value="ECO:0000318"/>
    <property type="project" value="GO_Central"/>
</dbReference>
<proteinExistence type="predicted"/>
<dbReference type="PANTHER" id="PTHR11079">
    <property type="entry name" value="CYTOSINE DEAMINASE FAMILY MEMBER"/>
    <property type="match status" value="1"/>
</dbReference>
<dbReference type="Gene3D" id="3.40.140.10">
    <property type="entry name" value="Cytidine Deaminase, domain 2"/>
    <property type="match status" value="1"/>
</dbReference>
<dbReference type="InterPro" id="IPR002125">
    <property type="entry name" value="CMP_dCMP_dom"/>
</dbReference>
<reference evidence="3" key="1">
    <citation type="submission" date="2013-07" db="EMBL/GenBank/DDBJ databases">
        <title>The genome of Eucalyptus grandis.</title>
        <authorList>
            <person name="Schmutz J."/>
            <person name="Hayes R."/>
            <person name="Myburg A."/>
            <person name="Tuskan G."/>
            <person name="Grattapaglia D."/>
            <person name="Rokhsar D.S."/>
        </authorList>
    </citation>
    <scope>NUCLEOTIDE SEQUENCE</scope>
    <source>
        <tissue evidence="3">Leaf extractions</tissue>
    </source>
</reference>
<sequence>MPQWVIPIEEDSISLMVSKDLFDKILGFAFCVVLDERTKIEPSNELLVHVHGGSNNDICALFFDPLHSEHICLSYNRPGDIWTALVFGQIDGKYAKLSLTKSRIAKRWGLRIICKQLGDDLKVELQDNQLINPALLYEVGHESIDSPVGSSFMHEDNSSGANRQEDLQDGQMSIEEHSHIGSKRNHEFIRTQGMPTKTLLTSNLTGRNEKGGVGLQLLLCVLGFVQLAIDQVIDVTLCKISDDLWKAKLALDSLEVPIGCVIGEKQCLIAAGRNRTNEKRNATRCAEMEALDALLEQWQRIGFLFAEVAEKYSTCSLYVT</sequence>
<dbReference type="PROSITE" id="PS51747">
    <property type="entry name" value="CYT_DCMP_DEAMINASES_2"/>
    <property type="match status" value="1"/>
</dbReference>
<feature type="domain" description="CMP/dCMP-type deaminase" evidence="2">
    <location>
        <begin position="241"/>
        <end position="320"/>
    </location>
</feature>
<dbReference type="Pfam" id="PF00383">
    <property type="entry name" value="dCMP_cyt_deam_1"/>
    <property type="match status" value="1"/>
</dbReference>
<dbReference type="InterPro" id="IPR016193">
    <property type="entry name" value="Cytidine_deaminase-like"/>
</dbReference>
<organism evidence="3">
    <name type="scientific">Eucalyptus grandis</name>
    <name type="common">Flooded gum</name>
    <dbReference type="NCBI Taxonomy" id="71139"/>
    <lineage>
        <taxon>Eukaryota</taxon>
        <taxon>Viridiplantae</taxon>
        <taxon>Streptophyta</taxon>
        <taxon>Embryophyta</taxon>
        <taxon>Tracheophyta</taxon>
        <taxon>Spermatophyta</taxon>
        <taxon>Magnoliopsida</taxon>
        <taxon>eudicotyledons</taxon>
        <taxon>Gunneridae</taxon>
        <taxon>Pentapetalae</taxon>
        <taxon>rosids</taxon>
        <taxon>malvids</taxon>
        <taxon>Myrtales</taxon>
        <taxon>Myrtaceae</taxon>
        <taxon>Myrtoideae</taxon>
        <taxon>Eucalypteae</taxon>
        <taxon>Eucalyptus</taxon>
    </lineage>
</organism>
<dbReference type="EMBL" id="KK198757">
    <property type="protein sequence ID" value="KCW73655.1"/>
    <property type="molecule type" value="Genomic_DNA"/>
</dbReference>
<dbReference type="SUPFAM" id="SSF53927">
    <property type="entry name" value="Cytidine deaminase-like"/>
    <property type="match status" value="1"/>
</dbReference>
<dbReference type="GO" id="GO:0052717">
    <property type="term" value="F:tRNA-specific adenosine-34 deaminase activity"/>
    <property type="evidence" value="ECO:0000318"/>
    <property type="project" value="GO_Central"/>
</dbReference>
<dbReference type="Gramene" id="KCW73655">
    <property type="protein sequence ID" value="KCW73655"/>
    <property type="gene ID" value="EUGRSUZ_E02240"/>
</dbReference>
<dbReference type="STRING" id="71139.A0A059C6T7"/>